<accession>A0A7I7Y7J7</accession>
<keyword evidence="5" id="KW-1185">Reference proteome</keyword>
<sequence length="188" mass="20379">MDESERGARARTRRAILDAAVSVLSDRPGAPLAEVADAAEVGRSTLHRYFPERTDLIRALALHVHALSSDAITAAEPMCGPPVPALRRVVESQLEIGPLVYFIYNDPTVLSDPELVAHMETGDEAIVEILDRVSVDRPNIPPGWARRVFWALLGAGFDAMKFDGMPRHQVADAIMTSLTEATISSPSA</sequence>
<dbReference type="GO" id="GO:0003700">
    <property type="term" value="F:DNA-binding transcription factor activity"/>
    <property type="evidence" value="ECO:0007669"/>
    <property type="project" value="TreeGrafter"/>
</dbReference>
<dbReference type="Gene3D" id="1.10.357.10">
    <property type="entry name" value="Tetracycline Repressor, domain 2"/>
    <property type="match status" value="1"/>
</dbReference>
<keyword evidence="1" id="KW-0805">Transcription regulation</keyword>
<dbReference type="PANTHER" id="PTHR30055:SF234">
    <property type="entry name" value="HTH-TYPE TRANSCRIPTIONAL REGULATOR BETI"/>
    <property type="match status" value="1"/>
</dbReference>
<dbReference type="EMBL" id="AP022612">
    <property type="protein sequence ID" value="BBZ36861.1"/>
    <property type="molecule type" value="Genomic_DNA"/>
</dbReference>
<dbReference type="PANTHER" id="PTHR30055">
    <property type="entry name" value="HTH-TYPE TRANSCRIPTIONAL REGULATOR RUTR"/>
    <property type="match status" value="1"/>
</dbReference>
<evidence type="ECO:0000313" key="5">
    <source>
        <dbReference type="Proteomes" id="UP000466931"/>
    </source>
</evidence>
<proteinExistence type="predicted"/>
<organism evidence="4 5">
    <name type="scientific">Mycolicibacterium confluentis</name>
    <dbReference type="NCBI Taxonomy" id="28047"/>
    <lineage>
        <taxon>Bacteria</taxon>
        <taxon>Bacillati</taxon>
        <taxon>Actinomycetota</taxon>
        <taxon>Actinomycetes</taxon>
        <taxon>Mycobacteriales</taxon>
        <taxon>Mycobacteriaceae</taxon>
        <taxon>Mycolicibacterium</taxon>
    </lineage>
</organism>
<gene>
    <name evidence="4" type="ORF">MCNF_54660</name>
</gene>
<dbReference type="InterPro" id="IPR050109">
    <property type="entry name" value="HTH-type_TetR-like_transc_reg"/>
</dbReference>
<keyword evidence="3" id="KW-0804">Transcription</keyword>
<evidence type="ECO:0000313" key="4">
    <source>
        <dbReference type="EMBL" id="BBZ36861.1"/>
    </source>
</evidence>
<evidence type="ECO:0000256" key="2">
    <source>
        <dbReference type="ARBA" id="ARBA00023125"/>
    </source>
</evidence>
<evidence type="ECO:0000256" key="1">
    <source>
        <dbReference type="ARBA" id="ARBA00023015"/>
    </source>
</evidence>
<dbReference type="Pfam" id="PF00440">
    <property type="entry name" value="TetR_N"/>
    <property type="match status" value="1"/>
</dbReference>
<dbReference type="OrthoDB" id="3869819at2"/>
<dbReference type="RefSeq" id="WP_085154470.1">
    <property type="nucleotide sequence ID" value="NZ_AP022612.1"/>
</dbReference>
<evidence type="ECO:0000256" key="3">
    <source>
        <dbReference type="ARBA" id="ARBA00023163"/>
    </source>
</evidence>
<dbReference type="Proteomes" id="UP000466931">
    <property type="component" value="Chromosome"/>
</dbReference>
<dbReference type="InterPro" id="IPR001647">
    <property type="entry name" value="HTH_TetR"/>
</dbReference>
<dbReference type="InterPro" id="IPR009057">
    <property type="entry name" value="Homeodomain-like_sf"/>
</dbReference>
<name>A0A7I7Y7J7_9MYCO</name>
<reference evidence="4" key="2">
    <citation type="submission" date="2020-02" db="EMBL/GenBank/DDBJ databases">
        <authorList>
            <person name="Matsumoto Y."/>
            <person name="Motooka D."/>
            <person name="Nakamura S."/>
        </authorList>
    </citation>
    <scope>NUCLEOTIDE SEQUENCE</scope>
    <source>
        <strain evidence="4">JCM 13671</strain>
    </source>
</reference>
<protein>
    <submittedName>
        <fullName evidence="4">TetR family transcriptional regulator</fullName>
    </submittedName>
</protein>
<reference evidence="4" key="1">
    <citation type="journal article" date="2019" name="Emerg. Microbes Infect.">
        <title>Comprehensive subspecies identification of 175 nontuberculous mycobacteria species based on 7547 genomic profiles.</title>
        <authorList>
            <person name="Matsumoto Y."/>
            <person name="Kinjo T."/>
            <person name="Motooka D."/>
            <person name="Nabeya D."/>
            <person name="Jung N."/>
            <person name="Uechi K."/>
            <person name="Horii T."/>
            <person name="Iida T."/>
            <person name="Fujita J."/>
            <person name="Nakamura S."/>
        </authorList>
    </citation>
    <scope>NUCLEOTIDE SEQUENCE [LARGE SCALE GENOMIC DNA]</scope>
    <source>
        <strain evidence="4">JCM 13671</strain>
    </source>
</reference>
<dbReference type="AlphaFoldDB" id="A0A7I7Y7J7"/>
<dbReference type="PROSITE" id="PS50977">
    <property type="entry name" value="HTH_TETR_2"/>
    <property type="match status" value="1"/>
</dbReference>
<keyword evidence="2" id="KW-0238">DNA-binding</keyword>
<dbReference type="GO" id="GO:0000976">
    <property type="term" value="F:transcription cis-regulatory region binding"/>
    <property type="evidence" value="ECO:0007669"/>
    <property type="project" value="TreeGrafter"/>
</dbReference>
<dbReference type="SUPFAM" id="SSF46689">
    <property type="entry name" value="Homeodomain-like"/>
    <property type="match status" value="1"/>
</dbReference>